<protein>
    <submittedName>
        <fullName evidence="1">Uncharacterized protein</fullName>
    </submittedName>
</protein>
<evidence type="ECO:0000313" key="1">
    <source>
        <dbReference type="EMBL" id="KDP34685.1"/>
    </source>
</evidence>
<proteinExistence type="predicted"/>
<name>A0A067KQY4_JATCU</name>
<reference evidence="1 2" key="1">
    <citation type="journal article" date="2014" name="PLoS ONE">
        <title>Global Analysis of Gene Expression Profiles in Physic Nut (Jatropha curcas L.) Seedlings Exposed to Salt Stress.</title>
        <authorList>
            <person name="Zhang L."/>
            <person name="Zhang C."/>
            <person name="Wu P."/>
            <person name="Chen Y."/>
            <person name="Li M."/>
            <person name="Jiang H."/>
            <person name="Wu G."/>
        </authorList>
    </citation>
    <scope>NUCLEOTIDE SEQUENCE [LARGE SCALE GENOMIC DNA]</scope>
    <source>
        <strain evidence="2">cv. GZQX0401</strain>
        <tissue evidence="1">Young leaves</tissue>
    </source>
</reference>
<dbReference type="EMBL" id="KK914513">
    <property type="protein sequence ID" value="KDP34685.1"/>
    <property type="molecule type" value="Genomic_DNA"/>
</dbReference>
<keyword evidence="2" id="KW-1185">Reference proteome</keyword>
<organism evidence="1 2">
    <name type="scientific">Jatropha curcas</name>
    <name type="common">Barbados nut</name>
    <dbReference type="NCBI Taxonomy" id="180498"/>
    <lineage>
        <taxon>Eukaryota</taxon>
        <taxon>Viridiplantae</taxon>
        <taxon>Streptophyta</taxon>
        <taxon>Embryophyta</taxon>
        <taxon>Tracheophyta</taxon>
        <taxon>Spermatophyta</taxon>
        <taxon>Magnoliopsida</taxon>
        <taxon>eudicotyledons</taxon>
        <taxon>Gunneridae</taxon>
        <taxon>Pentapetalae</taxon>
        <taxon>rosids</taxon>
        <taxon>fabids</taxon>
        <taxon>Malpighiales</taxon>
        <taxon>Euphorbiaceae</taxon>
        <taxon>Crotonoideae</taxon>
        <taxon>Jatropheae</taxon>
        <taxon>Jatropha</taxon>
    </lineage>
</organism>
<dbReference type="Proteomes" id="UP000027138">
    <property type="component" value="Unassembled WGS sequence"/>
</dbReference>
<accession>A0A067KQY4</accession>
<sequence length="88" mass="9232">MSAAPISVSLSIFPAIISTDRHEPAAAIPLPTSSHHRVTSSSFLFSRFSSLVNTAGRRLRSLLGSDTEAPPVLAIPAAARLCSGRVSF</sequence>
<dbReference type="AlphaFoldDB" id="A0A067KQY4"/>
<evidence type="ECO:0000313" key="2">
    <source>
        <dbReference type="Proteomes" id="UP000027138"/>
    </source>
</evidence>
<gene>
    <name evidence="1" type="ORF">JCGZ_10890</name>
</gene>